<proteinExistence type="predicted"/>
<protein>
    <submittedName>
        <fullName evidence="10">Murein L,D-transpeptidase</fullName>
    </submittedName>
</protein>
<feature type="transmembrane region" description="Helical" evidence="8">
    <location>
        <begin position="21"/>
        <end position="42"/>
    </location>
</feature>
<evidence type="ECO:0000256" key="5">
    <source>
        <dbReference type="ARBA" id="ARBA00023316"/>
    </source>
</evidence>
<dbReference type="SUPFAM" id="SSF141523">
    <property type="entry name" value="L,D-transpeptidase catalytic domain-like"/>
    <property type="match status" value="1"/>
</dbReference>
<keyword evidence="8" id="KW-1133">Transmembrane helix</keyword>
<keyword evidence="8" id="KW-0812">Transmembrane</keyword>
<dbReference type="PANTHER" id="PTHR30582">
    <property type="entry name" value="L,D-TRANSPEPTIDASE"/>
    <property type="match status" value="1"/>
</dbReference>
<gene>
    <name evidence="10" type="ORF">DW654_08405</name>
</gene>
<keyword evidence="5 6" id="KW-0961">Cell wall biogenesis/degradation</keyword>
<evidence type="ECO:0000256" key="2">
    <source>
        <dbReference type="ARBA" id="ARBA00022679"/>
    </source>
</evidence>
<dbReference type="GO" id="GO:0018104">
    <property type="term" value="P:peptidoglycan-protein cross-linking"/>
    <property type="evidence" value="ECO:0007669"/>
    <property type="project" value="TreeGrafter"/>
</dbReference>
<comment type="pathway">
    <text evidence="1 6">Cell wall biogenesis; peptidoglycan biosynthesis.</text>
</comment>
<feature type="compositionally biased region" description="Polar residues" evidence="7">
    <location>
        <begin position="93"/>
        <end position="105"/>
    </location>
</feature>
<dbReference type="GO" id="GO:0005576">
    <property type="term" value="C:extracellular region"/>
    <property type="evidence" value="ECO:0007669"/>
    <property type="project" value="TreeGrafter"/>
</dbReference>
<feature type="region of interest" description="Disordered" evidence="7">
    <location>
        <begin position="278"/>
        <end position="320"/>
    </location>
</feature>
<dbReference type="PANTHER" id="PTHR30582:SF2">
    <property type="entry name" value="L,D-TRANSPEPTIDASE YCIB-RELATED"/>
    <property type="match status" value="1"/>
</dbReference>
<evidence type="ECO:0000256" key="3">
    <source>
        <dbReference type="ARBA" id="ARBA00022960"/>
    </source>
</evidence>
<sequence>MKKQTTFRKTIEKVWKNRAAIVIAIAATVFMCGLTALEFVALRMEWNLPVLAYVTGDSDSYIFEEYRSDEMKLDESTENVILEEDMLQDESQSENSGKDITQGESQSEKSGKDAAQGESQSENRQEDVSQKENTQEKDSQQSASDETEFPYYIKINRKQNCITVYTSDENGEYTVPYKAMICSTGLYNATPRGTFHLSTKYLWRELYGKVYGQYATRITGGVLFHSVPYYKKSKSALCTEKYNKLGQQASMGCVRLTVEDAKWIADNCPSGTTVEIYDDDDPGPLGKPEAAHIDTDSPNKGWDPTDPDVENPWHQLSDDE</sequence>
<dbReference type="Gene3D" id="2.40.440.10">
    <property type="entry name" value="L,D-transpeptidase catalytic domain-like"/>
    <property type="match status" value="1"/>
</dbReference>
<dbReference type="RefSeq" id="WP_118203017.1">
    <property type="nucleotide sequence ID" value="NZ_QRHP01000007.1"/>
</dbReference>
<name>A0A3R6D6M0_9FIRM</name>
<dbReference type="UniPathway" id="UPA00219"/>
<dbReference type="Pfam" id="PF03734">
    <property type="entry name" value="YkuD"/>
    <property type="match status" value="1"/>
</dbReference>
<feature type="region of interest" description="Disordered" evidence="7">
    <location>
        <begin position="85"/>
        <end position="147"/>
    </location>
</feature>
<dbReference type="GO" id="GO:0071972">
    <property type="term" value="F:peptidoglycan L,D-transpeptidase activity"/>
    <property type="evidence" value="ECO:0007669"/>
    <property type="project" value="TreeGrafter"/>
</dbReference>
<dbReference type="AlphaFoldDB" id="A0A3R6D6M0"/>
<reference evidence="10 11" key="1">
    <citation type="submission" date="2018-08" db="EMBL/GenBank/DDBJ databases">
        <title>A genome reference for cultivated species of the human gut microbiota.</title>
        <authorList>
            <person name="Zou Y."/>
            <person name="Xue W."/>
            <person name="Luo G."/>
        </authorList>
    </citation>
    <scope>NUCLEOTIDE SEQUENCE [LARGE SCALE GENOMIC DNA]</scope>
    <source>
        <strain evidence="10 11">AM23-23AC</strain>
    </source>
</reference>
<evidence type="ECO:0000313" key="10">
    <source>
        <dbReference type="EMBL" id="RHF84576.1"/>
    </source>
</evidence>
<keyword evidence="8" id="KW-0472">Membrane</keyword>
<keyword evidence="2" id="KW-0808">Transferase</keyword>
<feature type="active site" description="Proton donor/acceptor" evidence="6">
    <location>
        <position position="225"/>
    </location>
</feature>
<dbReference type="PROSITE" id="PS52029">
    <property type="entry name" value="LD_TPASE"/>
    <property type="match status" value="1"/>
</dbReference>
<feature type="compositionally biased region" description="Basic and acidic residues" evidence="7">
    <location>
        <begin position="121"/>
        <end position="139"/>
    </location>
</feature>
<dbReference type="CDD" id="cd16913">
    <property type="entry name" value="YkuD_like"/>
    <property type="match status" value="1"/>
</dbReference>
<organism evidence="10 11">
    <name type="scientific">Roseburia inulinivorans</name>
    <dbReference type="NCBI Taxonomy" id="360807"/>
    <lineage>
        <taxon>Bacteria</taxon>
        <taxon>Bacillati</taxon>
        <taxon>Bacillota</taxon>
        <taxon>Clostridia</taxon>
        <taxon>Lachnospirales</taxon>
        <taxon>Lachnospiraceae</taxon>
        <taxon>Roseburia</taxon>
    </lineage>
</organism>
<dbReference type="InterPro" id="IPR005490">
    <property type="entry name" value="LD_TPept_cat_dom"/>
</dbReference>
<accession>A0A3R6D6M0</accession>
<dbReference type="EMBL" id="QRHP01000007">
    <property type="protein sequence ID" value="RHF84576.1"/>
    <property type="molecule type" value="Genomic_DNA"/>
</dbReference>
<dbReference type="GO" id="GO:0016740">
    <property type="term" value="F:transferase activity"/>
    <property type="evidence" value="ECO:0007669"/>
    <property type="project" value="UniProtKB-KW"/>
</dbReference>
<keyword evidence="4 6" id="KW-0573">Peptidoglycan synthesis</keyword>
<evidence type="ECO:0000256" key="6">
    <source>
        <dbReference type="PROSITE-ProRule" id="PRU01373"/>
    </source>
</evidence>
<dbReference type="GO" id="GO:0008360">
    <property type="term" value="P:regulation of cell shape"/>
    <property type="evidence" value="ECO:0007669"/>
    <property type="project" value="UniProtKB-UniRule"/>
</dbReference>
<dbReference type="InterPro" id="IPR038063">
    <property type="entry name" value="Transpep_catalytic_dom"/>
</dbReference>
<evidence type="ECO:0000313" key="11">
    <source>
        <dbReference type="Proteomes" id="UP000283701"/>
    </source>
</evidence>
<keyword evidence="3 6" id="KW-0133">Cell shape</keyword>
<feature type="domain" description="L,D-TPase catalytic" evidence="9">
    <location>
        <begin position="151"/>
        <end position="277"/>
    </location>
</feature>
<evidence type="ECO:0000256" key="4">
    <source>
        <dbReference type="ARBA" id="ARBA00022984"/>
    </source>
</evidence>
<dbReference type="Proteomes" id="UP000283701">
    <property type="component" value="Unassembled WGS sequence"/>
</dbReference>
<dbReference type="InterPro" id="IPR050979">
    <property type="entry name" value="LD-transpeptidase"/>
</dbReference>
<feature type="active site" description="Nucleophile" evidence="6">
    <location>
        <position position="253"/>
    </location>
</feature>
<evidence type="ECO:0000256" key="1">
    <source>
        <dbReference type="ARBA" id="ARBA00004752"/>
    </source>
</evidence>
<dbReference type="GO" id="GO:0071555">
    <property type="term" value="P:cell wall organization"/>
    <property type="evidence" value="ECO:0007669"/>
    <property type="project" value="UniProtKB-UniRule"/>
</dbReference>
<evidence type="ECO:0000256" key="8">
    <source>
        <dbReference type="SAM" id="Phobius"/>
    </source>
</evidence>
<comment type="caution">
    <text evidence="10">The sequence shown here is derived from an EMBL/GenBank/DDBJ whole genome shotgun (WGS) entry which is preliminary data.</text>
</comment>
<evidence type="ECO:0000259" key="9">
    <source>
        <dbReference type="PROSITE" id="PS52029"/>
    </source>
</evidence>
<evidence type="ECO:0000256" key="7">
    <source>
        <dbReference type="SAM" id="MobiDB-lite"/>
    </source>
</evidence>